<dbReference type="GO" id="GO:0005615">
    <property type="term" value="C:extracellular space"/>
    <property type="evidence" value="ECO:0007669"/>
    <property type="project" value="InterPro"/>
</dbReference>
<dbReference type="InterPro" id="IPR008930">
    <property type="entry name" value="Terpenoid_cyclase/PrenylTrfase"/>
</dbReference>
<keyword evidence="6" id="KW-0722">Serine protease inhibitor</keyword>
<dbReference type="RefSeq" id="XP_017685560.1">
    <property type="nucleotide sequence ID" value="XM_017830071.1"/>
</dbReference>
<keyword evidence="4" id="KW-0646">Protease inhibitor</keyword>
<dbReference type="SMART" id="SM01361">
    <property type="entry name" value="A2M_recep"/>
    <property type="match status" value="1"/>
</dbReference>
<dbReference type="Pfam" id="PF07703">
    <property type="entry name" value="A2M_BRD"/>
    <property type="match status" value="1"/>
</dbReference>
<evidence type="ECO:0000256" key="3">
    <source>
        <dbReference type="ARBA" id="ARBA00022525"/>
    </source>
</evidence>
<dbReference type="FunFam" id="1.50.10.20:FF:000001">
    <property type="entry name" value="CD109 isoform 1"/>
    <property type="match status" value="1"/>
</dbReference>
<evidence type="ECO:0000256" key="5">
    <source>
        <dbReference type="ARBA" id="ARBA00022729"/>
    </source>
</evidence>
<dbReference type="InterPro" id="IPR036595">
    <property type="entry name" value="A-macroglobulin_rcpt-bd_sf"/>
</dbReference>
<evidence type="ECO:0000313" key="13">
    <source>
        <dbReference type="RefSeq" id="XP_017685560.1"/>
    </source>
</evidence>
<evidence type="ECO:0000256" key="1">
    <source>
        <dbReference type="ARBA" id="ARBA00004613"/>
    </source>
</evidence>
<keyword evidence="3" id="KW-0964">Secreted</keyword>
<dbReference type="GeneID" id="108504724"/>
<dbReference type="Pfam" id="PF17791">
    <property type="entry name" value="MG3"/>
    <property type="match status" value="1"/>
</dbReference>
<name>A0A6J0IFQ6_9PASS</name>
<dbReference type="CDD" id="cd02897">
    <property type="entry name" value="A2M_2"/>
    <property type="match status" value="1"/>
</dbReference>
<comment type="subcellular location">
    <subcellularLocation>
        <location evidence="1">Secreted</location>
    </subcellularLocation>
</comment>
<dbReference type="Pfam" id="PF17789">
    <property type="entry name" value="MG4"/>
    <property type="match status" value="1"/>
</dbReference>
<dbReference type="InterPro" id="IPR011625">
    <property type="entry name" value="A2M_N_BRD"/>
</dbReference>
<dbReference type="Gene3D" id="2.60.40.690">
    <property type="entry name" value="Alpha-macroglobulin, receptor-binding domain"/>
    <property type="match status" value="1"/>
</dbReference>
<dbReference type="InterPro" id="IPR011626">
    <property type="entry name" value="Alpha-macroglobulin_TED"/>
</dbReference>
<keyword evidence="5" id="KW-0732">Signal</keyword>
<dbReference type="SUPFAM" id="SSF49410">
    <property type="entry name" value="Alpha-macroglobulin receptor domain"/>
    <property type="match status" value="1"/>
</dbReference>
<evidence type="ECO:0000259" key="11">
    <source>
        <dbReference type="SMART" id="SM01361"/>
    </source>
</evidence>
<dbReference type="InterPro" id="IPR047565">
    <property type="entry name" value="Alpha-macroglob_thiol-ester_cl"/>
</dbReference>
<dbReference type="InterPro" id="IPR014756">
    <property type="entry name" value="Ig_E-set"/>
</dbReference>
<accession>A0A6J0IFQ6</accession>
<evidence type="ECO:0000259" key="10">
    <source>
        <dbReference type="SMART" id="SM01360"/>
    </source>
</evidence>
<dbReference type="Pfam" id="PF00207">
    <property type="entry name" value="A2M"/>
    <property type="match status" value="1"/>
</dbReference>
<proteinExistence type="inferred from homology"/>
<dbReference type="InterPro" id="IPR001599">
    <property type="entry name" value="Macroglobln_a2"/>
</dbReference>
<sequence length="1475" mass="165731">MTTRVHSELQLSAQAKGSWDNPSGALQRNPPLWRSPIKMWTTFFLSCLLYTLGIVAQPRYLIIIPASLPYPSFQRVCLDLRGVEKPIRVALTLMHPSGNLSLYRKVVRNNWIFECTRFQVPQPAGSQEVGTVHLRISNDQYFSANEEKQVLIRRAGTGTFIQMDKPIYNPGQTVKFRIVTLTEDFVPINSKYSMVEIQDPNQNCIGQWLDVRPKQGIADLSFRLADKLSLGTYTIRAQSFKSSSVQSSTFKVEERVLQKFNVFFEGPAQIYASDKTFPLRVCGRYNYGKAVRGTVWVTLCQKARRRPQNASKDICREYRGPTASNGCFTSSVSTSVFNLAPSEEDSKLYAEASLLEMGTGVQINSSSQILISRTAARAVFETPNEYYIPGVPYRGKIKVQDHYGIGMKNRKVYLVIRFMRRRFIKTYITDGSGIASFNLDTTAWNSSSVSLEGRFTLEDHIHTPRKTDFSYTNAYHHLQPFHVTTKSFLDIHPPTETLPCGLKQNVQVTFTLSRDDLGEDTSRIGFAYYVTGKSGIVVRGQRIIQIGKLNMLKGSFSIPLTFTADFSPSPSLVVYAIFPTGGVTADSIRFNVALCFQNQVKVGFPDKEAHTGSTVQLQLQAAPGSLCAVQAVDENTFFMRPESELTSRIVYGLFPAAYHQGYPAQVEEYSDRCVQPQSTSSLLQWKPQNSFQPDIFNLFRNMGLKVFSNLVIKKPSQCSRRVDRKPIMGMPSTEDQRITKEQPQFSTHGRLHYYLSETWIWNLFPVGSGGSRNVSITTPAAATEWKVKMFCLAGRGFGLAPTTSLRTVQPFFVDMMLPYSVIRGETFLMKATVFNYLQQCIQIHVALDKSSDFQVEPCRTCRDKECLCAEESKTFMWNMTAVQLGTLNITVRTEVLDTTSRCGGRTPLPATMRRRHTLIKHLLVQPEGVLVEKSYSSLLCPRRGNMAEEPVSLHLPDNVVKGSARASISISGDLMGTALQNLDNLVQMPHGCGEQNMVLFAPIVYVLQYLEKTRQLTPEIRERATGFLRNGYQTQLLYRHRDGSYSFFGQKDGEGNTWLTAFVVKSFSQARKYIYVDDKNIQDALRWLEQNQLPSGCFASKGSFFHSSLKDSMDDEISLGAYVAAALLEMGQPLKGKLIQTTLRCLQQVVHNITNIYTEAMLAYAFALAGDYETTQELLYKLEEQAIRSGGQIHWSPKPSSPASIDFWPGTQSVDVELTAYVLLAYLSKPRVHTGDMTTAAGIVAWLTEQQNAYGGFASTQDTVVGLQALAKYAARMFSTSGQATVRVKSQRAFGRAFQVNRQRRLLVQQAALTEIPGQFLVQVHGSSCVFAQIVLRYHEPSPRAAVIFTLRVSTELTNCSQANPRVLTVRILASYIGSRVTSNMVIIEVSLLSGFTLASRSRMLLEHRTIIKKIEVEANVVYIYLEKLNDESQTFILQLEQVIQMKNLKPASIKIYDYYQPEERALADYSAVCS</sequence>
<dbReference type="SUPFAM" id="SSF48239">
    <property type="entry name" value="Terpenoid cyclases/Protein prenyltransferases"/>
    <property type="match status" value="1"/>
</dbReference>
<evidence type="ECO:0000256" key="6">
    <source>
        <dbReference type="ARBA" id="ARBA00022900"/>
    </source>
</evidence>
<protein>
    <submittedName>
        <fullName evidence="13">Alpha-2-macroglobulin-like protein 1</fullName>
    </submittedName>
</protein>
<dbReference type="Gene3D" id="1.50.10.20">
    <property type="match status" value="1"/>
</dbReference>
<organism evidence="12 13">
    <name type="scientific">Lepidothrix coronata</name>
    <name type="common">blue-crowned manakin</name>
    <dbReference type="NCBI Taxonomy" id="321398"/>
    <lineage>
        <taxon>Eukaryota</taxon>
        <taxon>Metazoa</taxon>
        <taxon>Chordata</taxon>
        <taxon>Craniata</taxon>
        <taxon>Vertebrata</taxon>
        <taxon>Euteleostomi</taxon>
        <taxon>Archelosauria</taxon>
        <taxon>Archosauria</taxon>
        <taxon>Dinosauria</taxon>
        <taxon>Saurischia</taxon>
        <taxon>Theropoda</taxon>
        <taxon>Coelurosauria</taxon>
        <taxon>Aves</taxon>
        <taxon>Neognathae</taxon>
        <taxon>Neoaves</taxon>
        <taxon>Telluraves</taxon>
        <taxon>Australaves</taxon>
        <taxon>Passeriformes</taxon>
        <taxon>Pipridae</taxon>
        <taxon>Lepidothrix</taxon>
    </lineage>
</organism>
<dbReference type="SMART" id="SM01359">
    <property type="entry name" value="A2M_N_2"/>
    <property type="match status" value="1"/>
</dbReference>
<dbReference type="Gene3D" id="2.60.40.10">
    <property type="entry name" value="Immunoglobulins"/>
    <property type="match status" value="2"/>
</dbReference>
<feature type="domain" description="Alpha-2-macroglobulin bait region" evidence="9">
    <location>
        <begin position="489"/>
        <end position="639"/>
    </location>
</feature>
<dbReference type="PROSITE" id="PS00477">
    <property type="entry name" value="ALPHA_2_MACROGLOBULIN"/>
    <property type="match status" value="1"/>
</dbReference>
<dbReference type="Pfam" id="PF01835">
    <property type="entry name" value="MG2"/>
    <property type="match status" value="1"/>
</dbReference>
<dbReference type="Proteomes" id="UP000504624">
    <property type="component" value="Unplaced"/>
</dbReference>
<dbReference type="Gene3D" id="2.60.40.1930">
    <property type="match status" value="2"/>
</dbReference>
<evidence type="ECO:0000256" key="4">
    <source>
        <dbReference type="ARBA" id="ARBA00022690"/>
    </source>
</evidence>
<dbReference type="InterPro" id="IPR009048">
    <property type="entry name" value="A-macroglobulin_rcpt-bd"/>
</dbReference>
<dbReference type="SUPFAM" id="SSF81296">
    <property type="entry name" value="E set domains"/>
    <property type="match status" value="1"/>
</dbReference>
<keyword evidence="12" id="KW-1185">Reference proteome</keyword>
<dbReference type="SMART" id="SM01419">
    <property type="entry name" value="Thiol-ester_cl"/>
    <property type="match status" value="1"/>
</dbReference>
<dbReference type="Gene3D" id="2.20.130.20">
    <property type="match status" value="1"/>
</dbReference>
<dbReference type="Pfam" id="PF07677">
    <property type="entry name" value="A2M_recep"/>
    <property type="match status" value="1"/>
</dbReference>
<feature type="domain" description="Alpha-macroglobulin receptor-binding" evidence="11">
    <location>
        <begin position="1383"/>
        <end position="1470"/>
    </location>
</feature>
<dbReference type="CTD" id="144568"/>
<dbReference type="FunFam" id="2.60.40.1930:FF:000001">
    <property type="entry name" value="CD109 isoform 3"/>
    <property type="match status" value="1"/>
</dbReference>
<dbReference type="InterPro" id="IPR050473">
    <property type="entry name" value="A2M/Complement_sys"/>
</dbReference>
<gene>
    <name evidence="13" type="primary">A2ML1</name>
</gene>
<keyword evidence="8" id="KW-0325">Glycoprotein</keyword>
<dbReference type="PANTHER" id="PTHR11412">
    <property type="entry name" value="MACROGLOBULIN / COMPLEMENT"/>
    <property type="match status" value="1"/>
</dbReference>
<evidence type="ECO:0000256" key="8">
    <source>
        <dbReference type="ARBA" id="ARBA00023180"/>
    </source>
</evidence>
<dbReference type="InterPro" id="IPR041555">
    <property type="entry name" value="MG3"/>
</dbReference>
<dbReference type="InterPro" id="IPR041813">
    <property type="entry name" value="A2M_TED"/>
</dbReference>
<dbReference type="SMART" id="SM01360">
    <property type="entry name" value="A2M"/>
    <property type="match status" value="1"/>
</dbReference>
<dbReference type="InterPro" id="IPR013783">
    <property type="entry name" value="Ig-like_fold"/>
</dbReference>
<evidence type="ECO:0000313" key="12">
    <source>
        <dbReference type="Proteomes" id="UP000504624"/>
    </source>
</evidence>
<dbReference type="InterPro" id="IPR002890">
    <property type="entry name" value="MG2"/>
</dbReference>
<dbReference type="PANTHER" id="PTHR11412:SF182">
    <property type="entry name" value="ALPHA-2-MACROGLOBULIN-LIKE PROTEIN 1"/>
    <property type="match status" value="1"/>
</dbReference>
<dbReference type="InterPro" id="IPR019742">
    <property type="entry name" value="MacrogloblnA2_CS"/>
</dbReference>
<dbReference type="OrthoDB" id="9998011at2759"/>
<reference evidence="13" key="1">
    <citation type="submission" date="2025-08" db="UniProtKB">
        <authorList>
            <consortium name="RefSeq"/>
        </authorList>
    </citation>
    <scope>IDENTIFICATION</scope>
</reference>
<evidence type="ECO:0000259" key="9">
    <source>
        <dbReference type="SMART" id="SM01359"/>
    </source>
</evidence>
<feature type="domain" description="Alpha-2-macroglobulin" evidence="10">
    <location>
        <begin position="758"/>
        <end position="847"/>
    </location>
</feature>
<keyword evidence="7" id="KW-1015">Disulfide bond</keyword>
<dbReference type="GO" id="GO:0004867">
    <property type="term" value="F:serine-type endopeptidase inhibitor activity"/>
    <property type="evidence" value="ECO:0007669"/>
    <property type="project" value="UniProtKB-KW"/>
</dbReference>
<comment type="similarity">
    <text evidence="2">Belongs to the protease inhibitor I39 (alpha-2-macroglobulin) family.</text>
</comment>
<evidence type="ECO:0000256" key="2">
    <source>
        <dbReference type="ARBA" id="ARBA00010952"/>
    </source>
</evidence>
<dbReference type="Gene3D" id="2.60.40.1940">
    <property type="match status" value="1"/>
</dbReference>
<dbReference type="InterPro" id="IPR040839">
    <property type="entry name" value="MG4"/>
</dbReference>
<dbReference type="Gene3D" id="2.60.120.1540">
    <property type="match status" value="1"/>
</dbReference>
<dbReference type="Pfam" id="PF07678">
    <property type="entry name" value="TED_complement"/>
    <property type="match status" value="1"/>
</dbReference>
<evidence type="ECO:0000256" key="7">
    <source>
        <dbReference type="ARBA" id="ARBA00023157"/>
    </source>
</evidence>